<dbReference type="InterPro" id="IPR003010">
    <property type="entry name" value="C-N_Hydrolase"/>
</dbReference>
<reference evidence="3 4" key="1">
    <citation type="submission" date="2019-02" db="EMBL/GenBank/DDBJ databases">
        <title>Deep-cultivation of Planctomycetes and their phenomic and genomic characterization uncovers novel biology.</title>
        <authorList>
            <person name="Wiegand S."/>
            <person name="Jogler M."/>
            <person name="Boedeker C."/>
            <person name="Pinto D."/>
            <person name="Vollmers J."/>
            <person name="Rivas-Marin E."/>
            <person name="Kohn T."/>
            <person name="Peeters S.H."/>
            <person name="Heuer A."/>
            <person name="Rast P."/>
            <person name="Oberbeckmann S."/>
            <person name="Bunk B."/>
            <person name="Jeske O."/>
            <person name="Meyerdierks A."/>
            <person name="Storesund J.E."/>
            <person name="Kallscheuer N."/>
            <person name="Luecker S."/>
            <person name="Lage O.M."/>
            <person name="Pohl T."/>
            <person name="Merkel B.J."/>
            <person name="Hornburger P."/>
            <person name="Mueller R.-W."/>
            <person name="Bruemmer F."/>
            <person name="Labrenz M."/>
            <person name="Spormann A.M."/>
            <person name="Op Den Camp H."/>
            <person name="Overmann J."/>
            <person name="Amann R."/>
            <person name="Jetten M.S.M."/>
            <person name="Mascher T."/>
            <person name="Medema M.H."/>
            <person name="Devos D.P."/>
            <person name="Kaster A.-K."/>
            <person name="Ovreas L."/>
            <person name="Rohde M."/>
            <person name="Galperin M.Y."/>
            <person name="Jogler C."/>
        </authorList>
    </citation>
    <scope>NUCLEOTIDE SEQUENCE [LARGE SCALE GENOMIC DNA]</scope>
    <source>
        <strain evidence="3 4">Pan14r</strain>
    </source>
</reference>
<evidence type="ECO:0000256" key="1">
    <source>
        <dbReference type="ARBA" id="ARBA00022801"/>
    </source>
</evidence>
<dbReference type="PANTHER" id="PTHR43674">
    <property type="entry name" value="NITRILASE C965.09-RELATED"/>
    <property type="match status" value="1"/>
</dbReference>
<dbReference type="InterPro" id="IPR036526">
    <property type="entry name" value="C-N_Hydrolase_sf"/>
</dbReference>
<comment type="caution">
    <text evidence="3">The sequence shown here is derived from an EMBL/GenBank/DDBJ whole genome shotgun (WGS) entry which is preliminary data.</text>
</comment>
<accession>A0A5C5Y5T2</accession>
<dbReference type="Proteomes" id="UP000317238">
    <property type="component" value="Unassembled WGS sequence"/>
</dbReference>
<protein>
    <submittedName>
        <fullName evidence="3">Carbon-nitrogen hydrolase</fullName>
    </submittedName>
</protein>
<dbReference type="InterPro" id="IPR050345">
    <property type="entry name" value="Aliph_Amidase/BUP"/>
</dbReference>
<dbReference type="GO" id="GO:0016811">
    <property type="term" value="F:hydrolase activity, acting on carbon-nitrogen (but not peptide) bonds, in linear amides"/>
    <property type="evidence" value="ECO:0007669"/>
    <property type="project" value="TreeGrafter"/>
</dbReference>
<evidence type="ECO:0000313" key="3">
    <source>
        <dbReference type="EMBL" id="TWT70570.1"/>
    </source>
</evidence>
<evidence type="ECO:0000259" key="2">
    <source>
        <dbReference type="PROSITE" id="PS50263"/>
    </source>
</evidence>
<feature type="domain" description="CN hydrolase" evidence="2">
    <location>
        <begin position="33"/>
        <end position="276"/>
    </location>
</feature>
<keyword evidence="1 3" id="KW-0378">Hydrolase</keyword>
<dbReference type="PANTHER" id="PTHR43674:SF2">
    <property type="entry name" value="BETA-UREIDOPROPIONASE"/>
    <property type="match status" value="1"/>
</dbReference>
<organism evidence="3 4">
    <name type="scientific">Crateriforma conspicua</name>
    <dbReference type="NCBI Taxonomy" id="2527996"/>
    <lineage>
        <taxon>Bacteria</taxon>
        <taxon>Pseudomonadati</taxon>
        <taxon>Planctomycetota</taxon>
        <taxon>Planctomycetia</taxon>
        <taxon>Planctomycetales</taxon>
        <taxon>Planctomycetaceae</taxon>
        <taxon>Crateriforma</taxon>
    </lineage>
</organism>
<gene>
    <name evidence="3" type="ORF">Pan14r_28770</name>
</gene>
<dbReference type="AlphaFoldDB" id="A0A5C5Y5T2"/>
<sequence length="302" mass="33104">MDKDESGLEYKRPLTCPFLLQIASPHHPNMPSIRIALANVRPARDADHALEIVLETMVAAAKGGASIVCFPECFLPGYRTEPSVRQPSETWLNQAWAVVDEKAADLSICVILGTERVAKDGRKITARVTNPDGSSAGFQDKVQLDPSEEAVYISGRSRKIFHCGPLVFGVVICHEGWRYPETVRWAAHNGAHVVFHPHFEVVEATDYFPSGFADPTNSFHEKAALCRAAENTCYFATVNCALPGASTTSAVVDPDGVLITHQPYGEAGVLFADIRTEKATGRLAKRLRSFDVDDQDATLKRR</sequence>
<dbReference type="SUPFAM" id="SSF56317">
    <property type="entry name" value="Carbon-nitrogen hydrolase"/>
    <property type="match status" value="1"/>
</dbReference>
<dbReference type="Pfam" id="PF00795">
    <property type="entry name" value="CN_hydrolase"/>
    <property type="match status" value="1"/>
</dbReference>
<keyword evidence="4" id="KW-1185">Reference proteome</keyword>
<evidence type="ECO:0000313" key="4">
    <source>
        <dbReference type="Proteomes" id="UP000317238"/>
    </source>
</evidence>
<name>A0A5C5Y5T2_9PLAN</name>
<dbReference type="Gene3D" id="3.60.110.10">
    <property type="entry name" value="Carbon-nitrogen hydrolase"/>
    <property type="match status" value="1"/>
</dbReference>
<proteinExistence type="predicted"/>
<dbReference type="PROSITE" id="PS50263">
    <property type="entry name" value="CN_HYDROLASE"/>
    <property type="match status" value="1"/>
</dbReference>
<dbReference type="CDD" id="cd07197">
    <property type="entry name" value="nitrilase"/>
    <property type="match status" value="1"/>
</dbReference>
<dbReference type="EMBL" id="SJPL01000001">
    <property type="protein sequence ID" value="TWT70570.1"/>
    <property type="molecule type" value="Genomic_DNA"/>
</dbReference>